<sequence length="135" mass="15009">MDAKLRKRHKIIWIVLAPVLMVLLIWVAKDLGFSQNSEIVKLETTSSTAMAKAENEKVSAVLLNNQERSILEIVVKSPLRSTSSVVFALTGTQERETLLGQLEGVGSYSFQVEEGVKGIIIKDPIKKQSILKLEF</sequence>
<keyword evidence="1" id="KW-1133">Transmembrane helix</keyword>
<protein>
    <submittedName>
        <fullName evidence="2">Uncharacterized protein</fullName>
    </submittedName>
</protein>
<keyword evidence="1" id="KW-0812">Transmembrane</keyword>
<dbReference type="OrthoDB" id="1163663at2"/>
<dbReference type="RefSeq" id="WP_130612998.1">
    <property type="nucleotide sequence ID" value="NZ_SGIU01000002.1"/>
</dbReference>
<comment type="caution">
    <text evidence="2">The sequence shown here is derived from an EMBL/GenBank/DDBJ whole genome shotgun (WGS) entry which is preliminary data.</text>
</comment>
<keyword evidence="1" id="KW-0472">Membrane</keyword>
<feature type="transmembrane region" description="Helical" evidence="1">
    <location>
        <begin position="12"/>
        <end position="28"/>
    </location>
</feature>
<dbReference type="AlphaFoldDB" id="A0A4V2HS90"/>
<evidence type="ECO:0000313" key="2">
    <source>
        <dbReference type="EMBL" id="TAI46850.1"/>
    </source>
</evidence>
<keyword evidence="3" id="KW-1185">Reference proteome</keyword>
<dbReference type="Proteomes" id="UP000291981">
    <property type="component" value="Unassembled WGS sequence"/>
</dbReference>
<evidence type="ECO:0000256" key="1">
    <source>
        <dbReference type="SAM" id="Phobius"/>
    </source>
</evidence>
<evidence type="ECO:0000313" key="3">
    <source>
        <dbReference type="Proteomes" id="UP000291981"/>
    </source>
</evidence>
<proteinExistence type="predicted"/>
<dbReference type="EMBL" id="SGIU01000002">
    <property type="protein sequence ID" value="TAI46850.1"/>
    <property type="molecule type" value="Genomic_DNA"/>
</dbReference>
<name>A0A4V2HS90_9FLAO</name>
<organism evidence="2 3">
    <name type="scientific">Flagellimonas allohymeniacidonis</name>
    <dbReference type="NCBI Taxonomy" id="2517819"/>
    <lineage>
        <taxon>Bacteria</taxon>
        <taxon>Pseudomonadati</taxon>
        <taxon>Bacteroidota</taxon>
        <taxon>Flavobacteriia</taxon>
        <taxon>Flavobacteriales</taxon>
        <taxon>Flavobacteriaceae</taxon>
        <taxon>Flagellimonas</taxon>
    </lineage>
</organism>
<accession>A0A4V2HS90</accession>
<gene>
    <name evidence="2" type="ORF">EW142_09105</name>
</gene>
<reference evidence="2 3" key="1">
    <citation type="submission" date="2019-02" db="EMBL/GenBank/DDBJ databases">
        <title>Draft genome sequence of Muricauda sp. 176CP4-71.</title>
        <authorList>
            <person name="Park J.-S."/>
        </authorList>
    </citation>
    <scope>NUCLEOTIDE SEQUENCE [LARGE SCALE GENOMIC DNA]</scope>
    <source>
        <strain evidence="2 3">176CP4-71</strain>
    </source>
</reference>